<keyword evidence="7 14" id="KW-0808">Transferase</keyword>
<dbReference type="GO" id="GO:0005524">
    <property type="term" value="F:ATP binding"/>
    <property type="evidence" value="ECO:0007669"/>
    <property type="project" value="UniProtKB-UniRule"/>
</dbReference>
<evidence type="ECO:0000256" key="6">
    <source>
        <dbReference type="ARBA" id="ARBA00018163"/>
    </source>
</evidence>
<evidence type="ECO:0000256" key="9">
    <source>
        <dbReference type="ARBA" id="ARBA00022777"/>
    </source>
</evidence>
<dbReference type="SUPFAM" id="SSF52540">
    <property type="entry name" value="P-loop containing nucleoside triphosphate hydrolases"/>
    <property type="match status" value="1"/>
</dbReference>
<dbReference type="EC" id="2.7.1.25" evidence="5 14"/>
<evidence type="ECO:0000256" key="1">
    <source>
        <dbReference type="ARBA" id="ARBA00001823"/>
    </source>
</evidence>
<keyword evidence="18" id="KW-1185">Reference proteome</keyword>
<evidence type="ECO:0000313" key="17">
    <source>
        <dbReference type="EMBL" id="GAD64469.1"/>
    </source>
</evidence>
<dbReference type="HAMAP" id="MF_00065">
    <property type="entry name" value="Adenylyl_sulf_kinase"/>
    <property type="match status" value="1"/>
</dbReference>
<evidence type="ECO:0000256" key="8">
    <source>
        <dbReference type="ARBA" id="ARBA00022741"/>
    </source>
</evidence>
<feature type="domain" description="APS kinase" evidence="16">
    <location>
        <begin position="31"/>
        <end position="180"/>
    </location>
</feature>
<dbReference type="PANTHER" id="PTHR11055">
    <property type="entry name" value="BIFUNCTIONAL 3'-PHOSPHOADENOSINE 5'-PHOSPHOSULFATE SYNTHASE"/>
    <property type="match status" value="1"/>
</dbReference>
<comment type="pathway">
    <text evidence="3 14 15">Sulfur metabolism; hydrogen sulfide biosynthesis; sulfite from sulfate: step 2/3.</text>
</comment>
<keyword evidence="8 14" id="KW-0547">Nucleotide-binding</keyword>
<feature type="binding site" evidence="14">
    <location>
        <begin position="38"/>
        <end position="45"/>
    </location>
    <ligand>
        <name>ATP</name>
        <dbReference type="ChEBI" id="CHEBI:30616"/>
    </ligand>
</feature>
<evidence type="ECO:0000259" key="16">
    <source>
        <dbReference type="Pfam" id="PF01583"/>
    </source>
</evidence>
<dbReference type="AlphaFoldDB" id="U3B3P3"/>
<dbReference type="UniPathway" id="UPA00140">
    <property type="reaction ID" value="UER00205"/>
</dbReference>
<keyword evidence="14" id="KW-0597">Phosphoprotein</keyword>
<reference evidence="17" key="1">
    <citation type="submission" date="2024-09" db="EMBL/GenBank/DDBJ databases">
        <title>Whole genome shotgun sequence of Pseudomonas alcaligenes NBRC 14159.</title>
        <authorList>
            <person name="Yoshida I."/>
            <person name="Hosoyama A."/>
            <person name="Tsuchikane K."/>
            <person name="Noguchi M."/>
            <person name="Hirakata S."/>
            <person name="Ando Y."/>
            <person name="Ohji S."/>
            <person name="Yamazoe A."/>
            <person name="Yamazaki S."/>
            <person name="Fujita N."/>
        </authorList>
    </citation>
    <scope>NUCLEOTIDE SEQUENCE</scope>
    <source>
        <strain evidence="17">NBRC 14159</strain>
    </source>
</reference>
<evidence type="ECO:0000256" key="13">
    <source>
        <dbReference type="ARBA" id="ARBA00031464"/>
    </source>
</evidence>
<evidence type="ECO:0000256" key="5">
    <source>
        <dbReference type="ARBA" id="ARBA00012121"/>
    </source>
</evidence>
<accession>U3B3P3</accession>
<evidence type="ECO:0000256" key="15">
    <source>
        <dbReference type="RuleBase" id="RU004347"/>
    </source>
</evidence>
<dbReference type="Pfam" id="PF01583">
    <property type="entry name" value="APS_kinase"/>
    <property type="match status" value="1"/>
</dbReference>
<comment type="function">
    <text evidence="2 14 15">Catalyzes the synthesis of activated sulfate.</text>
</comment>
<evidence type="ECO:0000256" key="10">
    <source>
        <dbReference type="ARBA" id="ARBA00022840"/>
    </source>
</evidence>
<feature type="active site" description="Phosphoserine intermediate" evidence="14">
    <location>
        <position position="112"/>
    </location>
</feature>
<protein>
    <recommendedName>
        <fullName evidence="6 14">Adenylyl-sulfate kinase</fullName>
        <ecNumber evidence="5 14">2.7.1.25</ecNumber>
    </recommendedName>
    <alternativeName>
        <fullName evidence="12 14">APS kinase</fullName>
    </alternativeName>
    <alternativeName>
        <fullName evidence="13 14">ATP adenosine-5'-phosphosulfate 3'-phosphotransferase</fullName>
    </alternativeName>
    <alternativeName>
        <fullName evidence="11 14">Adenosine-5'-phosphosulfate kinase</fullName>
    </alternativeName>
</protein>
<evidence type="ECO:0000256" key="7">
    <source>
        <dbReference type="ARBA" id="ARBA00022679"/>
    </source>
</evidence>
<dbReference type="OrthoDB" id="9804504at2"/>
<dbReference type="CDD" id="cd02027">
    <property type="entry name" value="APSK"/>
    <property type="match status" value="1"/>
</dbReference>
<dbReference type="NCBIfam" id="NF003013">
    <property type="entry name" value="PRK03846.1"/>
    <property type="match status" value="1"/>
</dbReference>
<dbReference type="InterPro" id="IPR002891">
    <property type="entry name" value="APS"/>
</dbReference>
<dbReference type="GO" id="GO:0004020">
    <property type="term" value="F:adenylylsulfate kinase activity"/>
    <property type="evidence" value="ECO:0007669"/>
    <property type="project" value="UniProtKB-UniRule"/>
</dbReference>
<sequence length="201" mass="22431">MKTQQQSLSDVRWHDNSVSIEMRSKNMGQNGACVWFTGLSGSGKSTLANALDVQLVSMGMKTFLLDGDNLRHGLCSDLGMTESDRRENIRRAGEVAKLMADSGLIVPCAFISPYERDRALVRRLFSESRFLEVYVATDLQVCERRDPKGLYSKARQGLISNFTGIDSAYEPPLQPELKVDTNIQTVETVVSKLLQLLQLRA</sequence>
<dbReference type="GO" id="GO:0000103">
    <property type="term" value="P:sulfate assimilation"/>
    <property type="evidence" value="ECO:0007669"/>
    <property type="project" value="UniProtKB-UniRule"/>
</dbReference>
<evidence type="ECO:0000256" key="12">
    <source>
        <dbReference type="ARBA" id="ARBA00031393"/>
    </source>
</evidence>
<comment type="caution">
    <text evidence="17">The sequence shown here is derived from an EMBL/GenBank/DDBJ whole genome shotgun (WGS) entry which is preliminary data.</text>
</comment>
<dbReference type="RefSeq" id="WP_021702550.1">
    <property type="nucleotide sequence ID" value="NZ_BATI01000038.1"/>
</dbReference>
<evidence type="ECO:0000256" key="11">
    <source>
        <dbReference type="ARBA" id="ARBA00029724"/>
    </source>
</evidence>
<evidence type="ECO:0000313" key="18">
    <source>
        <dbReference type="Proteomes" id="UP000016560"/>
    </source>
</evidence>
<dbReference type="Gene3D" id="3.40.50.300">
    <property type="entry name" value="P-loop containing nucleotide triphosphate hydrolases"/>
    <property type="match status" value="1"/>
</dbReference>
<proteinExistence type="inferred from homology"/>
<keyword evidence="10 14" id="KW-0067">ATP-binding</keyword>
<dbReference type="PANTHER" id="PTHR11055:SF63">
    <property type="entry name" value="ADENYLYL-SULFATE KINASE 1, CHLOROPLASTIC"/>
    <property type="match status" value="1"/>
</dbReference>
<gene>
    <name evidence="14 17" type="primary">cysC</name>
    <name evidence="17" type="ORF">PA6_038_00410</name>
</gene>
<dbReference type="eggNOG" id="COG0529">
    <property type="taxonomic scope" value="Bacteria"/>
</dbReference>
<comment type="catalytic activity">
    <reaction evidence="1 14 15">
        <text>adenosine 5'-phosphosulfate + ATP = 3'-phosphoadenylyl sulfate + ADP + H(+)</text>
        <dbReference type="Rhea" id="RHEA:24152"/>
        <dbReference type="ChEBI" id="CHEBI:15378"/>
        <dbReference type="ChEBI" id="CHEBI:30616"/>
        <dbReference type="ChEBI" id="CHEBI:58243"/>
        <dbReference type="ChEBI" id="CHEBI:58339"/>
        <dbReference type="ChEBI" id="CHEBI:456216"/>
        <dbReference type="EC" id="2.7.1.25"/>
    </reaction>
</comment>
<evidence type="ECO:0000256" key="14">
    <source>
        <dbReference type="HAMAP-Rule" id="MF_00065"/>
    </source>
</evidence>
<keyword evidence="9 14" id="KW-0418">Kinase</keyword>
<dbReference type="EMBL" id="BATI01000038">
    <property type="protein sequence ID" value="GAD64469.1"/>
    <property type="molecule type" value="Genomic_DNA"/>
</dbReference>
<dbReference type="InterPro" id="IPR027417">
    <property type="entry name" value="P-loop_NTPase"/>
</dbReference>
<evidence type="ECO:0000256" key="3">
    <source>
        <dbReference type="ARBA" id="ARBA00004806"/>
    </source>
</evidence>
<dbReference type="InterPro" id="IPR059117">
    <property type="entry name" value="APS_kinase_dom"/>
</dbReference>
<evidence type="ECO:0000256" key="2">
    <source>
        <dbReference type="ARBA" id="ARBA00002632"/>
    </source>
</evidence>
<organism evidence="17 18">
    <name type="scientific">Aquipseudomonas alcaligenes (strain ATCC 14909 / DSM 50342 / CCUG 1425 / JCM 20561 / NBRC 14159 / NCIMB 9945 / NCTC 10367 / 1577)</name>
    <name type="common">Pseudomonas alcaligenes</name>
    <dbReference type="NCBI Taxonomy" id="1215092"/>
    <lineage>
        <taxon>Bacteria</taxon>
        <taxon>Pseudomonadati</taxon>
        <taxon>Pseudomonadota</taxon>
        <taxon>Gammaproteobacteria</taxon>
        <taxon>Pseudomonadales</taxon>
        <taxon>Pseudomonadaceae</taxon>
        <taxon>Aquipseudomonas</taxon>
    </lineage>
</organism>
<name>U3B3P3_AQUA1</name>
<dbReference type="NCBIfam" id="TIGR00455">
    <property type="entry name" value="apsK"/>
    <property type="match status" value="1"/>
</dbReference>
<evidence type="ECO:0000256" key="4">
    <source>
        <dbReference type="ARBA" id="ARBA00007008"/>
    </source>
</evidence>
<comment type="similarity">
    <text evidence="4 14 15">Belongs to the APS kinase family.</text>
</comment>
<dbReference type="Proteomes" id="UP000016560">
    <property type="component" value="Unassembled WGS sequence"/>
</dbReference>
<dbReference type="GO" id="GO:0070814">
    <property type="term" value="P:hydrogen sulfide biosynthetic process"/>
    <property type="evidence" value="ECO:0007669"/>
    <property type="project" value="UniProtKB-UniRule"/>
</dbReference>